<feature type="domain" description="Sporulation stage II protein D amidase enhancer LytB N-terminal" evidence="2">
    <location>
        <begin position="61"/>
        <end position="165"/>
    </location>
</feature>
<dbReference type="NCBIfam" id="TIGR02870">
    <property type="entry name" value="spore_II_D"/>
    <property type="match status" value="1"/>
</dbReference>
<dbReference type="EMBL" id="JBHSMC010000027">
    <property type="protein sequence ID" value="MFC5466433.1"/>
    <property type="molecule type" value="Genomic_DNA"/>
</dbReference>
<evidence type="ECO:0000313" key="4">
    <source>
        <dbReference type="Proteomes" id="UP001596147"/>
    </source>
</evidence>
<keyword evidence="4" id="KW-1185">Reference proteome</keyword>
<evidence type="ECO:0000256" key="1">
    <source>
        <dbReference type="SAM" id="Phobius"/>
    </source>
</evidence>
<evidence type="ECO:0000259" key="2">
    <source>
        <dbReference type="Pfam" id="PF08486"/>
    </source>
</evidence>
<reference evidence="4" key="1">
    <citation type="journal article" date="2019" name="Int. J. Syst. Evol. Microbiol.">
        <title>The Global Catalogue of Microorganisms (GCM) 10K type strain sequencing project: providing services to taxonomists for standard genome sequencing and annotation.</title>
        <authorList>
            <consortium name="The Broad Institute Genomics Platform"/>
            <consortium name="The Broad Institute Genome Sequencing Center for Infectious Disease"/>
            <person name="Wu L."/>
            <person name="Ma J."/>
        </authorList>
    </citation>
    <scope>NUCLEOTIDE SEQUENCE [LARGE SCALE GENOMIC DNA]</scope>
    <source>
        <strain evidence="4">CGMCC 1.12237</strain>
    </source>
</reference>
<comment type="caution">
    <text evidence="3">The sequence shown here is derived from an EMBL/GenBank/DDBJ whole genome shotgun (WGS) entry which is preliminary data.</text>
</comment>
<name>A0ABW0LPB7_9BACI</name>
<dbReference type="InterPro" id="IPR013693">
    <property type="entry name" value="SpoIID/LytB_N"/>
</dbReference>
<dbReference type="InterPro" id="IPR014225">
    <property type="entry name" value="Spore_II_D_firmicutes"/>
</dbReference>
<dbReference type="Pfam" id="PF08486">
    <property type="entry name" value="SpoIID"/>
    <property type="match status" value="1"/>
</dbReference>
<protein>
    <submittedName>
        <fullName evidence="3">Stage II sporulation protein D</fullName>
    </submittedName>
</protein>
<dbReference type="InterPro" id="IPR051922">
    <property type="entry name" value="Bact_Sporulation_Assoc"/>
</dbReference>
<proteinExistence type="predicted"/>
<keyword evidence="1" id="KW-0472">Membrane</keyword>
<evidence type="ECO:0000313" key="3">
    <source>
        <dbReference type="EMBL" id="MFC5466433.1"/>
    </source>
</evidence>
<accession>A0ABW0LPB7</accession>
<organism evidence="3 4">
    <name type="scientific">Lederbergia graminis</name>
    <dbReference type="NCBI Taxonomy" id="735518"/>
    <lineage>
        <taxon>Bacteria</taxon>
        <taxon>Bacillati</taxon>
        <taxon>Bacillota</taxon>
        <taxon>Bacilli</taxon>
        <taxon>Bacillales</taxon>
        <taxon>Bacillaceae</taxon>
        <taxon>Lederbergia</taxon>
    </lineage>
</organism>
<dbReference type="PANTHER" id="PTHR30032">
    <property type="entry name" value="N-ACETYLMURAMOYL-L-ALANINE AMIDASE-RELATED"/>
    <property type="match status" value="1"/>
</dbReference>
<dbReference type="NCBIfam" id="TIGR02669">
    <property type="entry name" value="SpoIID_LytB"/>
    <property type="match status" value="1"/>
</dbReference>
<dbReference type="Proteomes" id="UP001596147">
    <property type="component" value="Unassembled WGS sequence"/>
</dbReference>
<dbReference type="RefSeq" id="WP_382354478.1">
    <property type="nucleotide sequence ID" value="NZ_JBHSMC010000027.1"/>
</dbReference>
<gene>
    <name evidence="3" type="primary">spoIID</name>
    <name evidence="3" type="ORF">ACFPM4_17060</name>
</gene>
<keyword evidence="1" id="KW-1133">Transmembrane helix</keyword>
<dbReference type="InterPro" id="IPR013486">
    <property type="entry name" value="SpoIID/LytB"/>
</dbReference>
<dbReference type="PANTHER" id="PTHR30032:SF4">
    <property type="entry name" value="AMIDASE ENHANCER"/>
    <property type="match status" value="1"/>
</dbReference>
<sequence length="337" mass="37658">MKQLKPIFVIAAILIVLTFTLPSLLVLPTNKGKSNGKLAENHGGQEITFADSGTEVAVFRTETKEIEKYPLEEYVVGVVAAEMPAEFELEALKAQALAARTYIVNHLLNGNVEGLPEGANIMDTVDHQVFLNQEDMKKNWGDDYEKNLRKIRTAVKATEGEILTYNNMPITASFFSTSNGYTENADEYWKNQIPYLVSVESPWDSDSPKFTSKTEIPIKVFEEKLGVKLEDKKDIGTITSRTTGKKVATVKIGGKEFTGREIREKLDLRSTDFKWVRKDDKIVITTTGYGHGVGMSQYGANGMAKDGKTYKDIVNHYYSNISISEVNQYSEQILASK</sequence>
<feature type="transmembrane region" description="Helical" evidence="1">
    <location>
        <begin position="6"/>
        <end position="27"/>
    </location>
</feature>
<keyword evidence="1" id="KW-0812">Transmembrane</keyword>